<dbReference type="GO" id="GO:0004300">
    <property type="term" value="F:enoyl-CoA hydratase activity"/>
    <property type="evidence" value="ECO:0007669"/>
    <property type="project" value="TreeGrafter"/>
</dbReference>
<dbReference type="Proteomes" id="UP000886523">
    <property type="component" value="Unassembled WGS sequence"/>
</dbReference>
<evidence type="ECO:0000259" key="2">
    <source>
        <dbReference type="Pfam" id="PF22622"/>
    </source>
</evidence>
<dbReference type="GO" id="GO:0044594">
    <property type="term" value="F:17-beta-hydroxysteroid dehydrogenase (NAD+) activity"/>
    <property type="evidence" value="ECO:0007669"/>
    <property type="project" value="TreeGrafter"/>
</dbReference>
<dbReference type="InterPro" id="IPR002539">
    <property type="entry name" value="MaoC-like_dom"/>
</dbReference>
<dbReference type="PANTHER" id="PTHR13078:SF57">
    <property type="entry name" value="DEHYDRATASE, PUTATIVE (AFU_ORTHOLOGUE AFUA_5G00640)-RELATED"/>
    <property type="match status" value="1"/>
</dbReference>
<dbReference type="Gene3D" id="3.10.129.10">
    <property type="entry name" value="Hotdog Thioesterase"/>
    <property type="match status" value="2"/>
</dbReference>
<dbReference type="GO" id="GO:0005777">
    <property type="term" value="C:peroxisome"/>
    <property type="evidence" value="ECO:0007669"/>
    <property type="project" value="TreeGrafter"/>
</dbReference>
<dbReference type="AlphaFoldDB" id="A0A9P6ALK2"/>
<evidence type="ECO:0000313" key="4">
    <source>
        <dbReference type="Proteomes" id="UP000886523"/>
    </source>
</evidence>
<feature type="domain" description="Peroxisomal multifunctional enzyme type 2-like N-terminal" evidence="2">
    <location>
        <begin position="22"/>
        <end position="134"/>
    </location>
</feature>
<organism evidence="3 4">
    <name type="scientific">Hydnum rufescens UP504</name>
    <dbReference type="NCBI Taxonomy" id="1448309"/>
    <lineage>
        <taxon>Eukaryota</taxon>
        <taxon>Fungi</taxon>
        <taxon>Dikarya</taxon>
        <taxon>Basidiomycota</taxon>
        <taxon>Agaricomycotina</taxon>
        <taxon>Agaricomycetes</taxon>
        <taxon>Cantharellales</taxon>
        <taxon>Hydnaceae</taxon>
        <taxon>Hydnum</taxon>
    </lineage>
</organism>
<dbReference type="Pfam" id="PF22622">
    <property type="entry name" value="MFE-2_hydrat-2_N"/>
    <property type="match status" value="1"/>
</dbReference>
<dbReference type="InterPro" id="IPR054357">
    <property type="entry name" value="MFE-2_N"/>
</dbReference>
<proteinExistence type="predicted"/>
<evidence type="ECO:0000259" key="1">
    <source>
        <dbReference type="Pfam" id="PF01575"/>
    </source>
</evidence>
<protein>
    <recommendedName>
        <fullName evidence="5">Peroxisomal dehydratase</fullName>
    </recommendedName>
</protein>
<name>A0A9P6ALK2_9AGAM</name>
<dbReference type="EMBL" id="MU129092">
    <property type="protein sequence ID" value="KAF9507031.1"/>
    <property type="molecule type" value="Genomic_DNA"/>
</dbReference>
<evidence type="ECO:0000313" key="3">
    <source>
        <dbReference type="EMBL" id="KAF9507031.1"/>
    </source>
</evidence>
<accession>A0A9P6ALK2</accession>
<dbReference type="GO" id="GO:0003857">
    <property type="term" value="F:(3S)-3-hydroxyacyl-CoA dehydrogenase (NAD+) activity"/>
    <property type="evidence" value="ECO:0007669"/>
    <property type="project" value="TreeGrafter"/>
</dbReference>
<reference evidence="3" key="1">
    <citation type="journal article" date="2020" name="Nat. Commun.">
        <title>Large-scale genome sequencing of mycorrhizal fungi provides insights into the early evolution of symbiotic traits.</title>
        <authorList>
            <person name="Miyauchi S."/>
            <person name="Kiss E."/>
            <person name="Kuo A."/>
            <person name="Drula E."/>
            <person name="Kohler A."/>
            <person name="Sanchez-Garcia M."/>
            <person name="Morin E."/>
            <person name="Andreopoulos B."/>
            <person name="Barry K.W."/>
            <person name="Bonito G."/>
            <person name="Buee M."/>
            <person name="Carver A."/>
            <person name="Chen C."/>
            <person name="Cichocki N."/>
            <person name="Clum A."/>
            <person name="Culley D."/>
            <person name="Crous P.W."/>
            <person name="Fauchery L."/>
            <person name="Girlanda M."/>
            <person name="Hayes R.D."/>
            <person name="Keri Z."/>
            <person name="LaButti K."/>
            <person name="Lipzen A."/>
            <person name="Lombard V."/>
            <person name="Magnuson J."/>
            <person name="Maillard F."/>
            <person name="Murat C."/>
            <person name="Nolan M."/>
            <person name="Ohm R.A."/>
            <person name="Pangilinan J."/>
            <person name="Pereira M.F."/>
            <person name="Perotto S."/>
            <person name="Peter M."/>
            <person name="Pfister S."/>
            <person name="Riley R."/>
            <person name="Sitrit Y."/>
            <person name="Stielow J.B."/>
            <person name="Szollosi G."/>
            <person name="Zifcakova L."/>
            <person name="Stursova M."/>
            <person name="Spatafora J.W."/>
            <person name="Tedersoo L."/>
            <person name="Vaario L.M."/>
            <person name="Yamada A."/>
            <person name="Yan M."/>
            <person name="Wang P."/>
            <person name="Xu J."/>
            <person name="Bruns T."/>
            <person name="Baldrian P."/>
            <person name="Vilgalys R."/>
            <person name="Dunand C."/>
            <person name="Henrissat B."/>
            <person name="Grigoriev I.V."/>
            <person name="Hibbett D."/>
            <person name="Nagy L.G."/>
            <person name="Martin F.M."/>
        </authorList>
    </citation>
    <scope>NUCLEOTIDE SEQUENCE</scope>
    <source>
        <strain evidence="3">UP504</strain>
    </source>
</reference>
<comment type="caution">
    <text evidence="3">The sequence shown here is derived from an EMBL/GenBank/DDBJ whole genome shotgun (WGS) entry which is preliminary data.</text>
</comment>
<dbReference type="OrthoDB" id="60204at2759"/>
<sequence>MSQKYDLAQAVGFDKGTLPVAWTNRDLLLYAIGIGATRHDLNLVYELQKDFTPFPTFPVVLAFKGSEPDVVDFNKSMSSPVPGLPSFDPSRILHGSQELEILRPIPAVSGKGWTLRKKVVGVHENKTGVVVDTEDVLVGPDGLPYTRMLSATFHVGAKANGTKFDKAIVAPMKLSKPVPNGRAPDHVIRDVIGDSQAIIYRLSGDYNPLHIDPAIGKRAGFGGIIFHGLGSYGFVARGILHSVAGGNPLALKAISCRFSSPVKASDTLETSVWEIGPGPDGTVEFAFVTKNLTTGLVSLSNGIVYVKRGLKSKL</sequence>
<dbReference type="PANTHER" id="PTHR13078">
    <property type="entry name" value="PEROXISOMAL MULTIFUNCTIONAL ENZYME TYPE 2-RELATED"/>
    <property type="match status" value="1"/>
</dbReference>
<gene>
    <name evidence="3" type="ORF">BS47DRAFT_1352152</name>
</gene>
<dbReference type="InterPro" id="IPR029069">
    <property type="entry name" value="HotDog_dom_sf"/>
</dbReference>
<evidence type="ECO:0008006" key="5">
    <source>
        <dbReference type="Google" id="ProtNLM"/>
    </source>
</evidence>
<keyword evidence="4" id="KW-1185">Reference proteome</keyword>
<feature type="domain" description="MaoC-like" evidence="1">
    <location>
        <begin position="181"/>
        <end position="276"/>
    </location>
</feature>
<dbReference type="SUPFAM" id="SSF54637">
    <property type="entry name" value="Thioesterase/thiol ester dehydrase-isomerase"/>
    <property type="match status" value="2"/>
</dbReference>
<dbReference type="Pfam" id="PF01575">
    <property type="entry name" value="MaoC_dehydratas"/>
    <property type="match status" value="1"/>
</dbReference>
<dbReference type="GO" id="GO:0006635">
    <property type="term" value="P:fatty acid beta-oxidation"/>
    <property type="evidence" value="ECO:0007669"/>
    <property type="project" value="TreeGrafter"/>
</dbReference>